<protein>
    <recommendedName>
        <fullName evidence="4">PHD-type domain-containing protein</fullName>
    </recommendedName>
</protein>
<evidence type="ECO:0000313" key="2">
    <source>
        <dbReference type="EnsemblMetazoa" id="CLYHEMP003000.1"/>
    </source>
</evidence>
<evidence type="ECO:0008006" key="4">
    <source>
        <dbReference type="Google" id="ProtNLM"/>
    </source>
</evidence>
<dbReference type="Proteomes" id="UP000594262">
    <property type="component" value="Unplaced"/>
</dbReference>
<dbReference type="PANTHER" id="PTHR10333">
    <property type="entry name" value="INHIBITOR OF GROWTH PROTEIN"/>
    <property type="match status" value="1"/>
</dbReference>
<dbReference type="InterPro" id="IPR028651">
    <property type="entry name" value="ING_fam"/>
</dbReference>
<dbReference type="Gene3D" id="3.30.40.10">
    <property type="entry name" value="Zinc/RING finger domain, C3HC4 (zinc finger)"/>
    <property type="match status" value="1"/>
</dbReference>
<dbReference type="EnsemblMetazoa" id="CLYHEMT003000.1">
    <property type="protein sequence ID" value="CLYHEMP003000.1"/>
    <property type="gene ID" value="CLYHEMG003000"/>
</dbReference>
<feature type="region of interest" description="Disordered" evidence="1">
    <location>
        <begin position="14"/>
        <end position="102"/>
    </location>
</feature>
<dbReference type="OrthoDB" id="5411773at2759"/>
<sequence length="169" mass="18765">GYKLGACHAKAGIYEPIMVNDSNQSSPVACSTQKKRRILSESSTSESEASTSDDVLPGGTFGVMGSTLQNTSDKDVETEEKENQGQDKTNENKRKNTSLSEEDTDGYKFCCRVKKDKRYKLSNMVECSGKQCPRNNWCHYGCVGITEAPKQDKWFCPACSQSDQRMSEC</sequence>
<feature type="compositionally biased region" description="Low complexity" evidence="1">
    <location>
        <begin position="40"/>
        <end position="52"/>
    </location>
</feature>
<reference evidence="2" key="1">
    <citation type="submission" date="2021-01" db="UniProtKB">
        <authorList>
            <consortium name="EnsemblMetazoa"/>
        </authorList>
    </citation>
    <scope>IDENTIFICATION</scope>
</reference>
<feature type="compositionally biased region" description="Polar residues" evidence="1">
    <location>
        <begin position="20"/>
        <end position="32"/>
    </location>
</feature>
<keyword evidence="3" id="KW-1185">Reference proteome</keyword>
<evidence type="ECO:0000313" key="3">
    <source>
        <dbReference type="Proteomes" id="UP000594262"/>
    </source>
</evidence>
<name>A0A7M5V3M3_9CNID</name>
<proteinExistence type="predicted"/>
<evidence type="ECO:0000256" key="1">
    <source>
        <dbReference type="SAM" id="MobiDB-lite"/>
    </source>
</evidence>
<dbReference type="AlphaFoldDB" id="A0A7M5V3M3"/>
<dbReference type="InterPro" id="IPR011011">
    <property type="entry name" value="Znf_FYVE_PHD"/>
</dbReference>
<feature type="compositionally biased region" description="Basic and acidic residues" evidence="1">
    <location>
        <begin position="81"/>
        <end position="94"/>
    </location>
</feature>
<accession>A0A7M5V3M3</accession>
<dbReference type="InterPro" id="IPR013083">
    <property type="entry name" value="Znf_RING/FYVE/PHD"/>
</dbReference>
<organism evidence="2 3">
    <name type="scientific">Clytia hemisphaerica</name>
    <dbReference type="NCBI Taxonomy" id="252671"/>
    <lineage>
        <taxon>Eukaryota</taxon>
        <taxon>Metazoa</taxon>
        <taxon>Cnidaria</taxon>
        <taxon>Hydrozoa</taxon>
        <taxon>Hydroidolina</taxon>
        <taxon>Leptothecata</taxon>
        <taxon>Obeliida</taxon>
        <taxon>Clytiidae</taxon>
        <taxon>Clytia</taxon>
    </lineage>
</organism>
<dbReference type="SUPFAM" id="SSF57903">
    <property type="entry name" value="FYVE/PHD zinc finger"/>
    <property type="match status" value="1"/>
</dbReference>